<dbReference type="EMBL" id="CM023481">
    <property type="protein sequence ID" value="KAH6944924.1"/>
    <property type="molecule type" value="Genomic_DNA"/>
</dbReference>
<accession>A0ACB7TFK5</accession>
<evidence type="ECO:0000313" key="1">
    <source>
        <dbReference type="EMBL" id="KAH6944924.1"/>
    </source>
</evidence>
<organism evidence="1 2">
    <name type="scientific">Hyalomma asiaticum</name>
    <name type="common">Tick</name>
    <dbReference type="NCBI Taxonomy" id="266040"/>
    <lineage>
        <taxon>Eukaryota</taxon>
        <taxon>Metazoa</taxon>
        <taxon>Ecdysozoa</taxon>
        <taxon>Arthropoda</taxon>
        <taxon>Chelicerata</taxon>
        <taxon>Arachnida</taxon>
        <taxon>Acari</taxon>
        <taxon>Parasitiformes</taxon>
        <taxon>Ixodida</taxon>
        <taxon>Ixodoidea</taxon>
        <taxon>Ixodidae</taxon>
        <taxon>Hyalomminae</taxon>
        <taxon>Hyalomma</taxon>
    </lineage>
</organism>
<evidence type="ECO:0000313" key="2">
    <source>
        <dbReference type="Proteomes" id="UP000821845"/>
    </source>
</evidence>
<proteinExistence type="predicted"/>
<keyword evidence="2" id="KW-1185">Reference proteome</keyword>
<name>A0ACB7TFK5_HYAAI</name>
<dbReference type="Proteomes" id="UP000821845">
    <property type="component" value="Chromosome 1"/>
</dbReference>
<comment type="caution">
    <text evidence="1">The sequence shown here is derived from an EMBL/GenBank/DDBJ whole genome shotgun (WGS) entry which is preliminary data.</text>
</comment>
<gene>
    <name evidence="1" type="ORF">HPB50_006240</name>
</gene>
<reference evidence="1" key="1">
    <citation type="submission" date="2020-05" db="EMBL/GenBank/DDBJ databases">
        <title>Large-scale comparative analyses of tick genomes elucidate their genetic diversity and vector capacities.</title>
        <authorList>
            <person name="Jia N."/>
            <person name="Wang J."/>
            <person name="Shi W."/>
            <person name="Du L."/>
            <person name="Sun Y."/>
            <person name="Zhan W."/>
            <person name="Jiang J."/>
            <person name="Wang Q."/>
            <person name="Zhang B."/>
            <person name="Ji P."/>
            <person name="Sakyi L.B."/>
            <person name="Cui X."/>
            <person name="Yuan T."/>
            <person name="Jiang B."/>
            <person name="Yang W."/>
            <person name="Lam T.T.-Y."/>
            <person name="Chang Q."/>
            <person name="Ding S."/>
            <person name="Wang X."/>
            <person name="Zhu J."/>
            <person name="Ruan X."/>
            <person name="Zhao L."/>
            <person name="Wei J."/>
            <person name="Que T."/>
            <person name="Du C."/>
            <person name="Cheng J."/>
            <person name="Dai P."/>
            <person name="Han X."/>
            <person name="Huang E."/>
            <person name="Gao Y."/>
            <person name="Liu J."/>
            <person name="Shao H."/>
            <person name="Ye R."/>
            <person name="Li L."/>
            <person name="Wei W."/>
            <person name="Wang X."/>
            <person name="Wang C."/>
            <person name="Yang T."/>
            <person name="Huo Q."/>
            <person name="Li W."/>
            <person name="Guo W."/>
            <person name="Chen H."/>
            <person name="Zhou L."/>
            <person name="Ni X."/>
            <person name="Tian J."/>
            <person name="Zhou Y."/>
            <person name="Sheng Y."/>
            <person name="Liu T."/>
            <person name="Pan Y."/>
            <person name="Xia L."/>
            <person name="Li J."/>
            <person name="Zhao F."/>
            <person name="Cao W."/>
        </authorList>
    </citation>
    <scope>NUCLEOTIDE SEQUENCE</scope>
    <source>
        <strain evidence="1">Hyas-2018</strain>
    </source>
</reference>
<sequence length="386" mass="42977">MASASEQPIDCDKSNPDAPPSGKVAEGIAAYPSPSARGALTIQSTDLDRLKPGKWFNDTLIDVAFKLAWDSLQDELRRKTYVFSTFFYGTLKTALDVSATPEAAHALVKRWTRAVDILDKDFVVLPLNLQKHWFLAIACFTARATSVGEETASGAYILVFDSLPGIISSYDNIASNIRTYLTEEWRSKRGSELPFTSMNMPLYVPVTPRQPNESDCGVYAVLNLEAFFRRVPRFGDAVVRERMSFTADDAAQKRESMIDFILELHTQQNLGSSFASDWRAKQAAAGVDFRHAAHGTDTEASTSQQQPPPLRPTLRRSARIRRPSRRNQFAQLKGGGTSIAPRASVMAGLPTREEQLCSVSKAWQAVAEKGRLLYSNYDEDIKWWKA</sequence>
<protein>
    <submittedName>
        <fullName evidence="1">Uncharacterized protein</fullName>
    </submittedName>
</protein>